<feature type="transmembrane region" description="Helical" evidence="5">
    <location>
        <begin position="89"/>
        <end position="111"/>
    </location>
</feature>
<comment type="subcellular location">
    <subcellularLocation>
        <location evidence="1">Membrane</location>
        <topology evidence="1">Multi-pass membrane protein</topology>
    </subcellularLocation>
</comment>
<evidence type="ECO:0000256" key="2">
    <source>
        <dbReference type="ARBA" id="ARBA00022692"/>
    </source>
</evidence>
<feature type="transmembrane region" description="Helical" evidence="5">
    <location>
        <begin position="341"/>
        <end position="361"/>
    </location>
</feature>
<dbReference type="Proteomes" id="UP000038010">
    <property type="component" value="Unassembled WGS sequence"/>
</dbReference>
<evidence type="ECO:0000313" key="8">
    <source>
        <dbReference type="Proteomes" id="UP000038010"/>
    </source>
</evidence>
<feature type="transmembrane region" description="Helical" evidence="5">
    <location>
        <begin position="123"/>
        <end position="142"/>
    </location>
</feature>
<organism evidence="7 8">
    <name type="scientific">Cyphellophora attinorum</name>
    <dbReference type="NCBI Taxonomy" id="1664694"/>
    <lineage>
        <taxon>Eukaryota</taxon>
        <taxon>Fungi</taxon>
        <taxon>Dikarya</taxon>
        <taxon>Ascomycota</taxon>
        <taxon>Pezizomycotina</taxon>
        <taxon>Eurotiomycetes</taxon>
        <taxon>Chaetothyriomycetidae</taxon>
        <taxon>Chaetothyriales</taxon>
        <taxon>Cyphellophoraceae</taxon>
        <taxon>Cyphellophora</taxon>
    </lineage>
</organism>
<gene>
    <name evidence="7" type="ORF">AB675_3570</name>
</gene>
<feature type="transmembrane region" description="Helical" evidence="5">
    <location>
        <begin position="298"/>
        <end position="320"/>
    </location>
</feature>
<dbReference type="STRING" id="1664694.A0A0N0NLZ0"/>
<sequence length="415" mass="45133">MAPQPSDDPNDPLNFAFNKKLRIFVITGLGTCIWGATLGPLLNASLADISVQLQIPFTDAVIASGYQPLAVGCSIMPVNALARRWGKRPVFLVSGLLGIIGSAIGAAAANYHMLVAARLVQGLSGAAYESLALSMIGDLYFVHERGFYMSIMTFLLASVSNFGSILCGPITTHLGWKYLFNFLILFGGLQTLLQFLFVPETQFRRDHKYDIDETGKVEIEDVNAAPTGKELEPQVSVERLLAREPASALFGSSGVFTTLPVAFCLIMGGYFLSLYVIVAYLLAQFFSPPPYLFNASEVGYLFAGPFIGGLLASTVLSLVSDPIVKWCVRKNKGVYEPEYRLLLCPVGLVSVAGFIAWGYVVQQQGSYILAAFLHGMGLFGITFVLVTTSNYMLDSYRSMSSEIFLASMCVKNFLI</sequence>
<feature type="transmembrane region" description="Helical" evidence="5">
    <location>
        <begin position="21"/>
        <end position="42"/>
    </location>
</feature>
<dbReference type="InterPro" id="IPR011701">
    <property type="entry name" value="MFS"/>
</dbReference>
<evidence type="ECO:0000256" key="1">
    <source>
        <dbReference type="ARBA" id="ARBA00004141"/>
    </source>
</evidence>
<keyword evidence="4 5" id="KW-0472">Membrane</keyword>
<protein>
    <submittedName>
        <fullName evidence="7">Putative MFS-type transporter</fullName>
    </submittedName>
</protein>
<dbReference type="GO" id="GO:0005886">
    <property type="term" value="C:plasma membrane"/>
    <property type="evidence" value="ECO:0007669"/>
    <property type="project" value="TreeGrafter"/>
</dbReference>
<dbReference type="VEuPathDB" id="FungiDB:AB675_3570"/>
<comment type="caution">
    <text evidence="7">The sequence shown here is derived from an EMBL/GenBank/DDBJ whole genome shotgun (WGS) entry which is preliminary data.</text>
</comment>
<dbReference type="PROSITE" id="PS50850">
    <property type="entry name" value="MFS"/>
    <property type="match status" value="1"/>
</dbReference>
<dbReference type="Pfam" id="PF07690">
    <property type="entry name" value="MFS_1"/>
    <property type="match status" value="1"/>
</dbReference>
<keyword evidence="2 5" id="KW-0812">Transmembrane</keyword>
<accession>A0A0N0NLZ0</accession>
<feature type="domain" description="Major facilitator superfamily (MFS) profile" evidence="6">
    <location>
        <begin position="23"/>
        <end position="415"/>
    </location>
</feature>
<dbReference type="AlphaFoldDB" id="A0A0N0NLZ0"/>
<dbReference type="InterPro" id="IPR020846">
    <property type="entry name" value="MFS_dom"/>
</dbReference>
<dbReference type="InterPro" id="IPR036259">
    <property type="entry name" value="MFS_trans_sf"/>
</dbReference>
<evidence type="ECO:0000256" key="4">
    <source>
        <dbReference type="ARBA" id="ARBA00023136"/>
    </source>
</evidence>
<evidence type="ECO:0000259" key="6">
    <source>
        <dbReference type="PROSITE" id="PS50850"/>
    </source>
</evidence>
<reference evidence="7 8" key="1">
    <citation type="submission" date="2015-06" db="EMBL/GenBank/DDBJ databases">
        <title>Draft genome of the ant-associated black yeast Phialophora attae CBS 131958.</title>
        <authorList>
            <person name="Moreno L.F."/>
            <person name="Stielow B.J."/>
            <person name="de Hoog S."/>
            <person name="Vicente V.A."/>
            <person name="Weiss V.A."/>
            <person name="de Vries M."/>
            <person name="Cruz L.M."/>
            <person name="Souza E.M."/>
        </authorList>
    </citation>
    <scope>NUCLEOTIDE SEQUENCE [LARGE SCALE GENOMIC DNA]</scope>
    <source>
        <strain evidence="7 8">CBS 131958</strain>
    </source>
</reference>
<dbReference type="PANTHER" id="PTHR23502:SF29">
    <property type="entry name" value="TRANSPORTER, PUTATIVE (AFU_ORTHOLOGUE AFUA_6G06680)-RELATED"/>
    <property type="match status" value="1"/>
</dbReference>
<dbReference type="GeneID" id="28735512"/>
<evidence type="ECO:0000256" key="3">
    <source>
        <dbReference type="ARBA" id="ARBA00022989"/>
    </source>
</evidence>
<dbReference type="OrthoDB" id="2585655at2759"/>
<feature type="transmembrane region" description="Helical" evidence="5">
    <location>
        <begin position="367"/>
        <end position="393"/>
    </location>
</feature>
<dbReference type="RefSeq" id="XP_017999701.1">
    <property type="nucleotide sequence ID" value="XM_018143632.1"/>
</dbReference>
<dbReference type="GO" id="GO:0022857">
    <property type="term" value="F:transmembrane transporter activity"/>
    <property type="evidence" value="ECO:0007669"/>
    <property type="project" value="InterPro"/>
</dbReference>
<feature type="transmembrane region" description="Helical" evidence="5">
    <location>
        <begin position="261"/>
        <end position="286"/>
    </location>
</feature>
<dbReference type="PANTHER" id="PTHR23502">
    <property type="entry name" value="MAJOR FACILITATOR SUPERFAMILY"/>
    <property type="match status" value="1"/>
</dbReference>
<evidence type="ECO:0000256" key="5">
    <source>
        <dbReference type="SAM" id="Phobius"/>
    </source>
</evidence>
<name>A0A0N0NLZ0_9EURO</name>
<feature type="transmembrane region" description="Helical" evidence="5">
    <location>
        <begin position="154"/>
        <end position="172"/>
    </location>
</feature>
<dbReference type="PROSITE" id="PS00018">
    <property type="entry name" value="EF_HAND_1"/>
    <property type="match status" value="1"/>
</dbReference>
<keyword evidence="8" id="KW-1185">Reference proteome</keyword>
<keyword evidence="3 5" id="KW-1133">Transmembrane helix</keyword>
<feature type="transmembrane region" description="Helical" evidence="5">
    <location>
        <begin position="62"/>
        <end position="82"/>
    </location>
</feature>
<proteinExistence type="predicted"/>
<feature type="transmembrane region" description="Helical" evidence="5">
    <location>
        <begin position="178"/>
        <end position="198"/>
    </location>
</feature>
<dbReference type="InterPro" id="IPR018247">
    <property type="entry name" value="EF_Hand_1_Ca_BS"/>
</dbReference>
<dbReference type="Gene3D" id="1.20.1250.20">
    <property type="entry name" value="MFS general substrate transporter like domains"/>
    <property type="match status" value="1"/>
</dbReference>
<dbReference type="EMBL" id="LFJN01000014">
    <property type="protein sequence ID" value="KPI39738.1"/>
    <property type="molecule type" value="Genomic_DNA"/>
</dbReference>
<evidence type="ECO:0000313" key="7">
    <source>
        <dbReference type="EMBL" id="KPI39738.1"/>
    </source>
</evidence>
<dbReference type="SUPFAM" id="SSF103473">
    <property type="entry name" value="MFS general substrate transporter"/>
    <property type="match status" value="1"/>
</dbReference>